<accession>X0X4B5</accession>
<sequence length="101" mass="11833">MDYKFLKYIQEKESTFLKRDVNGHDLITITDANNYFNGYMDQLGVCGVPTLPNIKSKEFKNWLKDEFYVGTNKKAIYKRGGVAFDIDILYKHFCNVIEFSN</sequence>
<proteinExistence type="predicted"/>
<reference evidence="1" key="1">
    <citation type="journal article" date="2014" name="Front. Microbiol.">
        <title>High frequency of phylogenetically diverse reductive dehalogenase-homologous genes in deep subseafloor sedimentary metagenomes.</title>
        <authorList>
            <person name="Kawai M."/>
            <person name="Futagami T."/>
            <person name="Toyoda A."/>
            <person name="Takaki Y."/>
            <person name="Nishi S."/>
            <person name="Hori S."/>
            <person name="Arai W."/>
            <person name="Tsubouchi T."/>
            <person name="Morono Y."/>
            <person name="Uchiyama I."/>
            <person name="Ito T."/>
            <person name="Fujiyama A."/>
            <person name="Inagaki F."/>
            <person name="Takami H."/>
        </authorList>
    </citation>
    <scope>NUCLEOTIDE SEQUENCE</scope>
    <source>
        <strain evidence="1">Expedition CK06-06</strain>
    </source>
</reference>
<dbReference type="EMBL" id="BARS01041251">
    <property type="protein sequence ID" value="GAG30267.1"/>
    <property type="molecule type" value="Genomic_DNA"/>
</dbReference>
<protein>
    <submittedName>
        <fullName evidence="1">Uncharacterized protein</fullName>
    </submittedName>
</protein>
<organism evidence="1">
    <name type="scientific">marine sediment metagenome</name>
    <dbReference type="NCBI Taxonomy" id="412755"/>
    <lineage>
        <taxon>unclassified sequences</taxon>
        <taxon>metagenomes</taxon>
        <taxon>ecological metagenomes</taxon>
    </lineage>
</organism>
<gene>
    <name evidence="1" type="ORF">S01H1_62766</name>
</gene>
<dbReference type="AlphaFoldDB" id="X0X4B5"/>
<evidence type="ECO:0000313" key="1">
    <source>
        <dbReference type="EMBL" id="GAG30267.1"/>
    </source>
</evidence>
<comment type="caution">
    <text evidence="1">The sequence shown here is derived from an EMBL/GenBank/DDBJ whole genome shotgun (WGS) entry which is preliminary data.</text>
</comment>
<name>X0X4B5_9ZZZZ</name>